<dbReference type="Pfam" id="PF02585">
    <property type="entry name" value="PIG-L"/>
    <property type="match status" value="1"/>
</dbReference>
<dbReference type="eggNOG" id="COG2120">
    <property type="taxonomic scope" value="Bacteria"/>
</dbReference>
<gene>
    <name evidence="2" type="ordered locus">Mesil_1823</name>
</gene>
<dbReference type="PANTHER" id="PTHR12993:SF11">
    <property type="entry name" value="N-ACETYLGLUCOSAMINYL-PHOSPHATIDYLINOSITOL DE-N-ACETYLASE"/>
    <property type="match status" value="1"/>
</dbReference>
<dbReference type="InterPro" id="IPR024078">
    <property type="entry name" value="LmbE-like_dom_sf"/>
</dbReference>
<keyword evidence="3" id="KW-1185">Reference proteome</keyword>
<proteinExistence type="predicted"/>
<dbReference type="AlphaFoldDB" id="D7BFZ7"/>
<evidence type="ECO:0000256" key="1">
    <source>
        <dbReference type="SAM" id="MobiDB-lite"/>
    </source>
</evidence>
<feature type="compositionally biased region" description="Low complexity" evidence="1">
    <location>
        <begin position="145"/>
        <end position="155"/>
    </location>
</feature>
<accession>D7BFZ7</accession>
<dbReference type="PANTHER" id="PTHR12993">
    <property type="entry name" value="N-ACETYLGLUCOSAMINYL-PHOSPHATIDYLINOSITOL DE-N-ACETYLASE-RELATED"/>
    <property type="match status" value="1"/>
</dbReference>
<protein>
    <submittedName>
        <fullName evidence="2">LmbE family protein</fullName>
    </submittedName>
</protein>
<sequence length="258" mass="28530">MRLMAIFPHPDDEIGVSGTLAKHALRGDAVKLVWLTRGELASQFGDAPPEEVARIREGHGRMVAEIIGAEYEFLGYPDAGLTGGREEALVLARKIATWKPDVVFTWDPYDIHPDHRAAYWATLSALKFCRIPKLVGATARPARASSPAVEAASPADPLSPPEGMGGSTGGMALEAHRSRVRLLHYYRNDLPRPAVYVDISESIDVAEKVFRLYQAFYRWEYSPEAFRANRARLGQEAGVKFAERFQSEGPLPLEYVPG</sequence>
<dbReference type="InterPro" id="IPR003737">
    <property type="entry name" value="GlcNAc_PI_deacetylase-related"/>
</dbReference>
<dbReference type="Gene3D" id="3.40.50.10320">
    <property type="entry name" value="LmbE-like"/>
    <property type="match status" value="1"/>
</dbReference>
<dbReference type="HOGENOM" id="CLU_049311_3_3_0"/>
<evidence type="ECO:0000313" key="2">
    <source>
        <dbReference type="EMBL" id="ADH63700.1"/>
    </source>
</evidence>
<dbReference type="KEGG" id="msv:Mesil_1823"/>
<dbReference type="SUPFAM" id="SSF102588">
    <property type="entry name" value="LmbE-like"/>
    <property type="match status" value="1"/>
</dbReference>
<name>D7BFZ7_ALLS1</name>
<reference evidence="2 3" key="1">
    <citation type="journal article" date="2010" name="Stand. Genomic Sci.">
        <title>Complete genome sequence of Meiothermus silvanus type strain (VI-R2).</title>
        <authorList>
            <person name="Sikorski J."/>
            <person name="Tindall B.J."/>
            <person name="Lowry S."/>
            <person name="Lucas S."/>
            <person name="Nolan M."/>
            <person name="Copeland A."/>
            <person name="Glavina Del Rio T."/>
            <person name="Tice H."/>
            <person name="Cheng J.F."/>
            <person name="Han C."/>
            <person name="Pitluck S."/>
            <person name="Liolios K."/>
            <person name="Ivanova N."/>
            <person name="Mavromatis K."/>
            <person name="Mikhailova N."/>
            <person name="Pati A."/>
            <person name="Goodwin L."/>
            <person name="Chen A."/>
            <person name="Palaniappan K."/>
            <person name="Land M."/>
            <person name="Hauser L."/>
            <person name="Chang Y.J."/>
            <person name="Jeffries C.D."/>
            <person name="Rohde M."/>
            <person name="Goker M."/>
            <person name="Woyke T."/>
            <person name="Bristow J."/>
            <person name="Eisen J.A."/>
            <person name="Markowitz V."/>
            <person name="Hugenholtz P."/>
            <person name="Kyrpides N.C."/>
            <person name="Klenk H.P."/>
            <person name="Lapidus A."/>
        </authorList>
    </citation>
    <scope>NUCLEOTIDE SEQUENCE [LARGE SCALE GENOMIC DNA]</scope>
    <source>
        <strain evidence="3">ATCC 700542 / DSM 9946 / VI-R2</strain>
    </source>
</reference>
<dbReference type="GO" id="GO:0016811">
    <property type="term" value="F:hydrolase activity, acting on carbon-nitrogen (but not peptide) bonds, in linear amides"/>
    <property type="evidence" value="ECO:0007669"/>
    <property type="project" value="TreeGrafter"/>
</dbReference>
<feature type="region of interest" description="Disordered" evidence="1">
    <location>
        <begin position="145"/>
        <end position="170"/>
    </location>
</feature>
<organism evidence="2 3">
    <name type="scientific">Allomeiothermus silvanus (strain ATCC 700542 / DSM 9946 / NBRC 106475 / NCIMB 13440 / VI-R2)</name>
    <name type="common">Thermus silvanus</name>
    <dbReference type="NCBI Taxonomy" id="526227"/>
    <lineage>
        <taxon>Bacteria</taxon>
        <taxon>Thermotogati</taxon>
        <taxon>Deinococcota</taxon>
        <taxon>Deinococci</taxon>
        <taxon>Thermales</taxon>
        <taxon>Thermaceae</taxon>
        <taxon>Allomeiothermus</taxon>
    </lineage>
</organism>
<dbReference type="RefSeq" id="WP_013158257.1">
    <property type="nucleotide sequence ID" value="NC_014212.1"/>
</dbReference>
<evidence type="ECO:0000313" key="3">
    <source>
        <dbReference type="Proteomes" id="UP000001916"/>
    </source>
</evidence>
<dbReference type="Proteomes" id="UP000001916">
    <property type="component" value="Chromosome"/>
</dbReference>
<dbReference type="STRING" id="526227.Mesil_1823"/>
<dbReference type="EMBL" id="CP002042">
    <property type="protein sequence ID" value="ADH63700.1"/>
    <property type="molecule type" value="Genomic_DNA"/>
</dbReference>